<dbReference type="RefSeq" id="WP_307411531.1">
    <property type="nucleotide sequence ID" value="NZ_JAUSUR010000009.1"/>
</dbReference>
<dbReference type="GO" id="GO:0043365">
    <property type="term" value="F:[formate-C-acetyltransferase]-activating enzyme activity"/>
    <property type="evidence" value="ECO:0007669"/>
    <property type="project" value="UniProtKB-EC"/>
</dbReference>
<dbReference type="SUPFAM" id="SSF54862">
    <property type="entry name" value="4Fe-4S ferredoxins"/>
    <property type="match status" value="1"/>
</dbReference>
<dbReference type="GO" id="GO:0016829">
    <property type="term" value="F:lyase activity"/>
    <property type="evidence" value="ECO:0007669"/>
    <property type="project" value="UniProtKB-KW"/>
</dbReference>
<dbReference type="SFLD" id="SFLDS00029">
    <property type="entry name" value="Radical_SAM"/>
    <property type="match status" value="1"/>
</dbReference>
<dbReference type="PROSITE" id="PS01087">
    <property type="entry name" value="RADICAL_ACTIVATING"/>
    <property type="match status" value="1"/>
</dbReference>
<dbReference type="InterPro" id="IPR001989">
    <property type="entry name" value="Radical_activat_CS"/>
</dbReference>
<keyword evidence="4" id="KW-0949">S-adenosyl-L-methionine</keyword>
<dbReference type="PIRSF" id="PIRSF000371">
    <property type="entry name" value="PFL_act_enz"/>
    <property type="match status" value="1"/>
</dbReference>
<sequence>MKLLQGQVMKTSNISGNIFDIKRFATHDGHGIRTTVFLKGCPLKCVWCQNPEGIKLEQQVLYFRNKCIKCGTCVKNAKHSGVEMNDNEIILHRDANENWEELLYLCPTNALQFDSKEYTLDEVMNEIKKDQVFYRDTGGVTLSGGEPFYQYEFLYEILKRCKEGNIHTAIETTLATSTKQLESVLPYLDQIYVDIKIMDDEQHKKYVGATNKRILDNIKFLLSSEHRDKVIIRTPLIPNITTSHKNIERIVEFLVSIYPDVKYELLNYNPLAQAKYNYIDEEYCYKDNPKQYSQEKMNEFYDLVREYGIHNLVID</sequence>
<evidence type="ECO:0000256" key="9">
    <source>
        <dbReference type="ARBA" id="ARBA00047365"/>
    </source>
</evidence>
<dbReference type="Gene3D" id="3.20.20.70">
    <property type="entry name" value="Aldolase class I"/>
    <property type="match status" value="1"/>
</dbReference>
<dbReference type="InterPro" id="IPR040074">
    <property type="entry name" value="BssD/PflA/YjjW"/>
</dbReference>
<accession>A0ABU0E811</accession>
<name>A0ABU0E811_9FIRM</name>
<dbReference type="EMBL" id="JAUSUR010000009">
    <property type="protein sequence ID" value="MDQ0363046.1"/>
    <property type="molecule type" value="Genomic_DNA"/>
</dbReference>
<dbReference type="InterPro" id="IPR017896">
    <property type="entry name" value="4Fe4S_Fe-S-bd"/>
</dbReference>
<evidence type="ECO:0000256" key="3">
    <source>
        <dbReference type="ARBA" id="ARBA00022485"/>
    </source>
</evidence>
<evidence type="ECO:0000259" key="10">
    <source>
        <dbReference type="PROSITE" id="PS51379"/>
    </source>
</evidence>
<evidence type="ECO:0000256" key="2">
    <source>
        <dbReference type="ARBA" id="ARBA00009777"/>
    </source>
</evidence>
<keyword evidence="6 12" id="KW-0560">Oxidoreductase</keyword>
<dbReference type="PROSITE" id="PS51379">
    <property type="entry name" value="4FE4S_FER_2"/>
    <property type="match status" value="1"/>
</dbReference>
<keyword evidence="12" id="KW-0670">Pyruvate</keyword>
<dbReference type="InterPro" id="IPR007197">
    <property type="entry name" value="rSAM"/>
</dbReference>
<evidence type="ECO:0000256" key="1">
    <source>
        <dbReference type="ARBA" id="ARBA00001966"/>
    </source>
</evidence>
<keyword evidence="3" id="KW-0004">4Fe-4S</keyword>
<keyword evidence="13" id="KW-1185">Reference proteome</keyword>
<comment type="cofactor">
    <cofactor evidence="1">
        <name>[4Fe-4S] cluster</name>
        <dbReference type="ChEBI" id="CHEBI:49883"/>
    </cofactor>
</comment>
<dbReference type="SFLD" id="SFLDG01066">
    <property type="entry name" value="organic_radical-activating_enz"/>
    <property type="match status" value="1"/>
</dbReference>
<comment type="similarity">
    <text evidence="2">Belongs to the organic radical-activating enzymes family.</text>
</comment>
<feature type="domain" description="Radical SAM core" evidence="11">
    <location>
        <begin position="27"/>
        <end position="315"/>
    </location>
</feature>
<proteinExistence type="inferred from homology"/>
<dbReference type="InterPro" id="IPR013785">
    <property type="entry name" value="Aldolase_TIM"/>
</dbReference>
<dbReference type="PANTHER" id="PTHR30352:SF4">
    <property type="entry name" value="PYRUVATE FORMATE-LYASE 2-ACTIVATING ENZYME"/>
    <property type="match status" value="1"/>
</dbReference>
<organism evidence="12 13">
    <name type="scientific">Breznakia pachnodae</name>
    <dbReference type="NCBI Taxonomy" id="265178"/>
    <lineage>
        <taxon>Bacteria</taxon>
        <taxon>Bacillati</taxon>
        <taxon>Bacillota</taxon>
        <taxon>Erysipelotrichia</taxon>
        <taxon>Erysipelotrichales</taxon>
        <taxon>Erysipelotrichaceae</taxon>
        <taxon>Breznakia</taxon>
    </lineage>
</organism>
<dbReference type="SUPFAM" id="SSF102114">
    <property type="entry name" value="Radical SAM enzymes"/>
    <property type="match status" value="1"/>
</dbReference>
<dbReference type="InterPro" id="IPR058240">
    <property type="entry name" value="rSAM_sf"/>
</dbReference>
<dbReference type="InterPro" id="IPR034457">
    <property type="entry name" value="Organic_radical-activating"/>
</dbReference>
<dbReference type="InterPro" id="IPR012839">
    <property type="entry name" value="Organic_radical_activase"/>
</dbReference>
<evidence type="ECO:0000256" key="5">
    <source>
        <dbReference type="ARBA" id="ARBA00022723"/>
    </source>
</evidence>
<keyword evidence="7" id="KW-0408">Iron</keyword>
<comment type="catalytic activity">
    <reaction evidence="9">
        <text>glycyl-[protein] + reduced [flavodoxin] + S-adenosyl-L-methionine = glycin-2-yl radical-[protein] + semiquinone [flavodoxin] + 5'-deoxyadenosine + L-methionine + H(+)</text>
        <dbReference type="Rhea" id="RHEA:61976"/>
        <dbReference type="Rhea" id="RHEA-COMP:10622"/>
        <dbReference type="Rhea" id="RHEA-COMP:14480"/>
        <dbReference type="Rhea" id="RHEA-COMP:15993"/>
        <dbReference type="Rhea" id="RHEA-COMP:15994"/>
        <dbReference type="ChEBI" id="CHEBI:15378"/>
        <dbReference type="ChEBI" id="CHEBI:17319"/>
        <dbReference type="ChEBI" id="CHEBI:29947"/>
        <dbReference type="ChEBI" id="CHEBI:32722"/>
        <dbReference type="ChEBI" id="CHEBI:57618"/>
        <dbReference type="ChEBI" id="CHEBI:57844"/>
        <dbReference type="ChEBI" id="CHEBI:59789"/>
        <dbReference type="ChEBI" id="CHEBI:140311"/>
    </reaction>
</comment>
<evidence type="ECO:0000256" key="4">
    <source>
        <dbReference type="ARBA" id="ARBA00022691"/>
    </source>
</evidence>
<feature type="domain" description="4Fe-4S ferredoxin-type" evidence="10">
    <location>
        <begin position="58"/>
        <end position="87"/>
    </location>
</feature>
<keyword evidence="12" id="KW-0456">Lyase</keyword>
<dbReference type="SFLD" id="SFLDG01118">
    <property type="entry name" value="activating_enzymes__group_2"/>
    <property type="match status" value="1"/>
</dbReference>
<dbReference type="PROSITE" id="PS51918">
    <property type="entry name" value="RADICAL_SAM"/>
    <property type="match status" value="1"/>
</dbReference>
<evidence type="ECO:0000313" key="13">
    <source>
        <dbReference type="Proteomes" id="UP001230220"/>
    </source>
</evidence>
<keyword evidence="5" id="KW-0479">Metal-binding</keyword>
<dbReference type="NCBIfam" id="TIGR02494">
    <property type="entry name" value="PFLE_PFLC"/>
    <property type="match status" value="1"/>
</dbReference>
<comment type="caution">
    <text evidence="12">The sequence shown here is derived from an EMBL/GenBank/DDBJ whole genome shotgun (WGS) entry which is preliminary data.</text>
</comment>
<protein>
    <submittedName>
        <fullName evidence="12">Pyruvate formate lyase activating enzyme</fullName>
        <ecNumber evidence="12">1.97.1.4</ecNumber>
    </submittedName>
</protein>
<evidence type="ECO:0000313" key="12">
    <source>
        <dbReference type="EMBL" id="MDQ0363046.1"/>
    </source>
</evidence>
<dbReference type="Proteomes" id="UP001230220">
    <property type="component" value="Unassembled WGS sequence"/>
</dbReference>
<dbReference type="EC" id="1.97.1.4" evidence="12"/>
<evidence type="ECO:0000256" key="7">
    <source>
        <dbReference type="ARBA" id="ARBA00023004"/>
    </source>
</evidence>
<evidence type="ECO:0000259" key="11">
    <source>
        <dbReference type="PROSITE" id="PS51918"/>
    </source>
</evidence>
<keyword evidence="8" id="KW-0411">Iron-sulfur</keyword>
<evidence type="ECO:0000256" key="8">
    <source>
        <dbReference type="ARBA" id="ARBA00023014"/>
    </source>
</evidence>
<dbReference type="PANTHER" id="PTHR30352">
    <property type="entry name" value="PYRUVATE FORMATE-LYASE-ACTIVATING ENZYME"/>
    <property type="match status" value="1"/>
</dbReference>
<gene>
    <name evidence="12" type="ORF">J2S15_003807</name>
</gene>
<dbReference type="Gene3D" id="3.30.70.20">
    <property type="match status" value="1"/>
</dbReference>
<evidence type="ECO:0000256" key="6">
    <source>
        <dbReference type="ARBA" id="ARBA00023002"/>
    </source>
</evidence>
<reference evidence="12 13" key="1">
    <citation type="submission" date="2023-07" db="EMBL/GenBank/DDBJ databases">
        <title>Genomic Encyclopedia of Type Strains, Phase IV (KMG-IV): sequencing the most valuable type-strain genomes for metagenomic binning, comparative biology and taxonomic classification.</title>
        <authorList>
            <person name="Goeker M."/>
        </authorList>
    </citation>
    <scope>NUCLEOTIDE SEQUENCE [LARGE SCALE GENOMIC DNA]</scope>
    <source>
        <strain evidence="12 13">DSM 16784</strain>
    </source>
</reference>
<dbReference type="Pfam" id="PF04055">
    <property type="entry name" value="Radical_SAM"/>
    <property type="match status" value="1"/>
</dbReference>